<organism evidence="1 2">
    <name type="scientific">Gleimia hominis</name>
    <dbReference type="NCBI Taxonomy" id="595468"/>
    <lineage>
        <taxon>Bacteria</taxon>
        <taxon>Bacillati</taxon>
        <taxon>Actinomycetota</taxon>
        <taxon>Actinomycetes</taxon>
        <taxon>Actinomycetales</taxon>
        <taxon>Actinomycetaceae</taxon>
        <taxon>Gleimia</taxon>
    </lineage>
</organism>
<name>A0ABU3IBN9_9ACTO</name>
<comment type="caution">
    <text evidence="1">The sequence shown here is derived from an EMBL/GenBank/DDBJ whole genome shotgun (WGS) entry which is preliminary data.</text>
</comment>
<dbReference type="EMBL" id="JASXSX010000002">
    <property type="protein sequence ID" value="MDT3767789.1"/>
    <property type="molecule type" value="Genomic_DNA"/>
</dbReference>
<reference evidence="1 2" key="1">
    <citation type="submission" date="2023-06" db="EMBL/GenBank/DDBJ databases">
        <title>Draft genome sequence of Gleimia hominis type strain CCUG 57540T.</title>
        <authorList>
            <person name="Salva-Serra F."/>
            <person name="Cardew S."/>
            <person name="Jensie Markopoulos S."/>
            <person name="Ohlen M."/>
            <person name="Inganas E."/>
            <person name="Svensson-Stadler L."/>
            <person name="Moore E.R.B."/>
        </authorList>
    </citation>
    <scope>NUCLEOTIDE SEQUENCE [LARGE SCALE GENOMIC DNA]</scope>
    <source>
        <strain evidence="1 2">CCUG 57540</strain>
    </source>
</reference>
<evidence type="ECO:0000313" key="2">
    <source>
        <dbReference type="Proteomes" id="UP001247542"/>
    </source>
</evidence>
<sequence length="265" mass="27744">MPLFNKKTSSSAAVTLKNAGNAIKKLPSARSFTDVVDIMMDVPQEAIEQKIADLRSQNPQATPADLAHIVTKQFRRIAAVSSGAVGAGAASPGIGTVAGVGLSTAQLAAFISQAGYYVLEMAYIYGVPTEDVDKRRLLVLTALLGEDGAELASKQLGISTLTALRGYATDLQRQALRRVNKSLTKVAKRQVAKRGASATLGRLMPFGIGAAVGWFVGRSMANNVISGTEAALGQAPAEFTQPIQVDVQVDVVDTDRAKAESDSGN</sequence>
<gene>
    <name evidence="1" type="ORF">QS713_06915</name>
</gene>
<accession>A0ABU3IBN9</accession>
<evidence type="ECO:0008006" key="3">
    <source>
        <dbReference type="Google" id="ProtNLM"/>
    </source>
</evidence>
<proteinExistence type="predicted"/>
<protein>
    <recommendedName>
        <fullName evidence="3">EcsC family protein</fullName>
    </recommendedName>
</protein>
<dbReference type="RefSeq" id="WP_313273847.1">
    <property type="nucleotide sequence ID" value="NZ_JASXSX010000002.1"/>
</dbReference>
<dbReference type="Proteomes" id="UP001247542">
    <property type="component" value="Unassembled WGS sequence"/>
</dbReference>
<keyword evidence="2" id="KW-1185">Reference proteome</keyword>
<evidence type="ECO:0000313" key="1">
    <source>
        <dbReference type="EMBL" id="MDT3767789.1"/>
    </source>
</evidence>